<keyword evidence="2" id="KW-1185">Reference proteome</keyword>
<dbReference type="RefSeq" id="WP_201350033.1">
    <property type="nucleotide sequence ID" value="NZ_AP014546.1"/>
</dbReference>
<reference evidence="1 2" key="1">
    <citation type="journal article" date="2008" name="Int. J. Syst. Evol. Microbiol.">
        <title>Neptunomonas japonica sp. nov., an Osedax japonicus symbiont-like bacterium isolated from sediment adjacent to sperm whale carcasses off Kagoshima, Japan.</title>
        <authorList>
            <person name="Miyazaki M."/>
            <person name="Nogi Y."/>
            <person name="Fujiwara Y."/>
            <person name="Kawato M."/>
            <person name="Kubokawa K."/>
            <person name="Horikoshi K."/>
        </authorList>
    </citation>
    <scope>NUCLEOTIDE SEQUENCE [LARGE SCALE GENOMIC DNA]</scope>
    <source>
        <strain evidence="1 2">JAMM 1380</strain>
    </source>
</reference>
<evidence type="ECO:0000313" key="1">
    <source>
        <dbReference type="EMBL" id="BBB29410.1"/>
    </source>
</evidence>
<dbReference type="InterPro" id="IPR011749">
    <property type="entry name" value="CHP02243"/>
</dbReference>
<dbReference type="NCBIfam" id="TIGR02243">
    <property type="entry name" value="putative baseplate assembly protein"/>
    <property type="match status" value="1"/>
</dbReference>
<name>A0A7R6SVG9_9GAMM</name>
<dbReference type="EMBL" id="AP014546">
    <property type="protein sequence ID" value="BBB29410.1"/>
    <property type="molecule type" value="Genomic_DNA"/>
</dbReference>
<dbReference type="KEGG" id="njp:NEJAP_1458"/>
<organism evidence="1 2">
    <name type="scientific">Neptunomonas japonica JAMM 1380</name>
    <dbReference type="NCBI Taxonomy" id="1441457"/>
    <lineage>
        <taxon>Bacteria</taxon>
        <taxon>Pseudomonadati</taxon>
        <taxon>Pseudomonadota</taxon>
        <taxon>Gammaproteobacteria</taxon>
        <taxon>Oceanospirillales</taxon>
        <taxon>Oceanospirillaceae</taxon>
        <taxon>Neptunomonas</taxon>
    </lineage>
</organism>
<gene>
    <name evidence="1" type="ORF">NEJAP_1458</name>
</gene>
<proteinExistence type="predicted"/>
<dbReference type="AlphaFoldDB" id="A0A7R6SVG9"/>
<sequence length="857" mass="95253">MIYTCCEEKRRAAVEAHATLNGIDWLEVLDLDAPVGSPRQQTLMLRLLKPVPSGLSVDNIRIEGGERIRHITVEWIAIASESPAMPDISLVEQAFFTALPDADQLLLIRTGSSGDFSGYQLTLIKSSVSDEPLNGFDPRLSTINFTFKVECPSDFDCADKSDCSENLTNAPDINYLARDFSSIRRLVIDRLSRQMQGWRDRSPADMASTMAELIAYVGDFQHYHLDAISTEAYLHTARRRTSIRRHALLVDYHMHEGCNARTWLHLHVDEGAAFALPADIRFYTHVPSVPVRMLSGSPEERLALQAGPLVFEPMHSLTLRPEHNEFEFYTWGDASCCLPVGAVQATLRGHWPDLEVGSVLIFREMMGAQSGVVEDANPQNRHAVRLRYVNVFEGGVPLTDPLDGTPITEIHWYNGDAMPFPLCLSAQSDEAHGEVLLDNVSLAFGNNVLVDHGVSITDSPTEPVPASRLHYPSKKQGGCNDQKPQPLPVRFQPYLARAPVTYQGHSLKTYSELGVGHSEWVLFDSQASAHSVFEWRTQDALPVATLTDTTSSWHARRDLLSSRAIDNHFVLESEDDGTAHIRFGDDVHGRRPDSGTVFTAHYRIGNGPQGNVGAGSIVHLVSSEGRINSVTNFLPARGGRAPESRHEVKRHAPYAFRTQERAVTPADYSEVVERLEGVQRASSRLRWTGSWHTVFATVDRNKGLSVKEGSFDATVVEHLDRYRMAVHDVHVNDPVHVSLEIDILVCVNLDYFRSNVRQVLLDVLSSSVRSDGTLGLFHPDNFSFGQTVYLSTIYAAARSVAGVDSVQVTRFQRQSQQDLKPLADGYMDLGQLEIARLDNNPNFPEHGVLRLALHGGK</sequence>
<protein>
    <submittedName>
        <fullName evidence="1">Phage Mu protein</fullName>
    </submittedName>
</protein>
<evidence type="ECO:0000313" key="2">
    <source>
        <dbReference type="Proteomes" id="UP000595332"/>
    </source>
</evidence>
<accession>A0A7R6SVG9</accession>
<dbReference type="Proteomes" id="UP000595332">
    <property type="component" value="Chromosome"/>
</dbReference>